<dbReference type="GO" id="GO:0005507">
    <property type="term" value="F:copper ion binding"/>
    <property type="evidence" value="ECO:0007669"/>
    <property type="project" value="InterPro"/>
</dbReference>
<evidence type="ECO:0000313" key="3">
    <source>
        <dbReference type="Proteomes" id="UP000324897"/>
    </source>
</evidence>
<sequence>MDATSTDLTPLTAAEFATVVTAVRASPLIPARPLTFHYVDLDEPDKADVISQVTSLPLRALVIARADGQSHELRVESVVMDGTLSATT</sequence>
<evidence type="ECO:0000313" key="2">
    <source>
        <dbReference type="EMBL" id="TVU39770.1"/>
    </source>
</evidence>
<dbReference type="OrthoDB" id="5379943at2759"/>
<dbReference type="Gramene" id="TVU39770">
    <property type="protein sequence ID" value="TVU39770"/>
    <property type="gene ID" value="EJB05_13209"/>
</dbReference>
<dbReference type="Pfam" id="PF02727">
    <property type="entry name" value="Cu_amine_oxidN2"/>
    <property type="match status" value="1"/>
</dbReference>
<feature type="non-terminal residue" evidence="2">
    <location>
        <position position="1"/>
    </location>
</feature>
<dbReference type="EMBL" id="RWGY01000007">
    <property type="protein sequence ID" value="TVU39770.1"/>
    <property type="molecule type" value="Genomic_DNA"/>
</dbReference>
<gene>
    <name evidence="2" type="ORF">EJB05_13209</name>
</gene>
<comment type="caution">
    <text evidence="2">The sequence shown here is derived from an EMBL/GenBank/DDBJ whole genome shotgun (WGS) entry which is preliminary data.</text>
</comment>
<keyword evidence="3" id="KW-1185">Reference proteome</keyword>
<feature type="domain" description="Copper amine oxidase N2-terminal" evidence="1">
    <location>
        <begin position="7"/>
        <end position="76"/>
    </location>
</feature>
<organism evidence="2 3">
    <name type="scientific">Eragrostis curvula</name>
    <name type="common">weeping love grass</name>
    <dbReference type="NCBI Taxonomy" id="38414"/>
    <lineage>
        <taxon>Eukaryota</taxon>
        <taxon>Viridiplantae</taxon>
        <taxon>Streptophyta</taxon>
        <taxon>Embryophyta</taxon>
        <taxon>Tracheophyta</taxon>
        <taxon>Spermatophyta</taxon>
        <taxon>Magnoliopsida</taxon>
        <taxon>Liliopsida</taxon>
        <taxon>Poales</taxon>
        <taxon>Poaceae</taxon>
        <taxon>PACMAD clade</taxon>
        <taxon>Chloridoideae</taxon>
        <taxon>Eragrostideae</taxon>
        <taxon>Eragrostidinae</taxon>
        <taxon>Eragrostis</taxon>
    </lineage>
</organism>
<dbReference type="AlphaFoldDB" id="A0A5J9VXF1"/>
<dbReference type="GO" id="GO:0008131">
    <property type="term" value="F:primary methylamine oxidase activity"/>
    <property type="evidence" value="ECO:0007669"/>
    <property type="project" value="InterPro"/>
</dbReference>
<proteinExistence type="predicted"/>
<dbReference type="GO" id="GO:0009308">
    <property type="term" value="P:amine metabolic process"/>
    <property type="evidence" value="ECO:0007669"/>
    <property type="project" value="InterPro"/>
</dbReference>
<name>A0A5J9VXF1_9POAL</name>
<dbReference type="SUPFAM" id="SSF54416">
    <property type="entry name" value="Amine oxidase N-terminal region"/>
    <property type="match status" value="1"/>
</dbReference>
<dbReference type="Proteomes" id="UP000324897">
    <property type="component" value="Chromosome 4"/>
</dbReference>
<dbReference type="InterPro" id="IPR016182">
    <property type="entry name" value="Cu_amine_oxidase_N-reg"/>
</dbReference>
<dbReference type="InterPro" id="IPR015800">
    <property type="entry name" value="Cu_amine_oxidase_N2"/>
</dbReference>
<reference evidence="2 3" key="1">
    <citation type="journal article" date="2019" name="Sci. Rep.">
        <title>A high-quality genome of Eragrostis curvula grass provides insights into Poaceae evolution and supports new strategies to enhance forage quality.</title>
        <authorList>
            <person name="Carballo J."/>
            <person name="Santos B.A.C.M."/>
            <person name="Zappacosta D."/>
            <person name="Garbus I."/>
            <person name="Selva J.P."/>
            <person name="Gallo C.A."/>
            <person name="Diaz A."/>
            <person name="Albertini E."/>
            <person name="Caccamo M."/>
            <person name="Echenique V."/>
        </authorList>
    </citation>
    <scope>NUCLEOTIDE SEQUENCE [LARGE SCALE GENOMIC DNA]</scope>
    <source>
        <strain evidence="3">cv. Victoria</strain>
        <tissue evidence="2">Leaf</tissue>
    </source>
</reference>
<dbReference type="Gene3D" id="3.10.450.40">
    <property type="match status" value="1"/>
</dbReference>
<evidence type="ECO:0000259" key="1">
    <source>
        <dbReference type="Pfam" id="PF02727"/>
    </source>
</evidence>
<dbReference type="GO" id="GO:0048038">
    <property type="term" value="F:quinone binding"/>
    <property type="evidence" value="ECO:0007669"/>
    <property type="project" value="InterPro"/>
</dbReference>
<accession>A0A5J9VXF1</accession>
<protein>
    <recommendedName>
        <fullName evidence="1">Copper amine oxidase N2-terminal domain-containing protein</fullName>
    </recommendedName>
</protein>